<dbReference type="PANTHER" id="PTHR38689">
    <property type="entry name" value="SUCCINATE DEHYDROGENASE HYDROPHOBIC MEMBRANE ANCHOR SUBUNIT"/>
    <property type="match status" value="1"/>
</dbReference>
<organism evidence="8 9">
    <name type="scientific">Candidatus Paraluminiphilus aquimaris</name>
    <dbReference type="NCBI Taxonomy" id="2518994"/>
    <lineage>
        <taxon>Bacteria</taxon>
        <taxon>Pseudomonadati</taxon>
        <taxon>Pseudomonadota</taxon>
        <taxon>Gammaproteobacteria</taxon>
        <taxon>Cellvibrionales</taxon>
        <taxon>Halieaceae</taxon>
        <taxon>Candidatus Paraluminiphilus</taxon>
    </lineage>
</organism>
<keyword evidence="6" id="KW-0816">Tricarboxylic acid cycle</keyword>
<dbReference type="InterPro" id="IPR034804">
    <property type="entry name" value="SQR/QFR_C/D"/>
</dbReference>
<dbReference type="InterPro" id="IPR014312">
    <property type="entry name" value="Succ_DH_anchor"/>
</dbReference>
<name>A0ABY6Q9C5_9GAMM</name>
<evidence type="ECO:0000256" key="6">
    <source>
        <dbReference type="PIRNR" id="PIRNR000169"/>
    </source>
</evidence>
<protein>
    <recommendedName>
        <fullName evidence="6">Succinate dehydrogenase hydrophobic membrane anchor subunit</fullName>
    </recommendedName>
</protein>
<evidence type="ECO:0000256" key="2">
    <source>
        <dbReference type="ARBA" id="ARBA00004050"/>
    </source>
</evidence>
<keyword evidence="6" id="KW-0997">Cell inner membrane</keyword>
<dbReference type="EMBL" id="CP036501">
    <property type="protein sequence ID" value="UZP74998.1"/>
    <property type="molecule type" value="Genomic_DNA"/>
</dbReference>
<feature type="transmembrane region" description="Helical" evidence="7">
    <location>
        <begin position="57"/>
        <end position="78"/>
    </location>
</feature>
<reference evidence="8 9" key="1">
    <citation type="submission" date="2019-02" db="EMBL/GenBank/DDBJ databases">
        <title>Halieaceae_genomes.</title>
        <authorList>
            <person name="Li S.-H."/>
        </authorList>
    </citation>
    <scope>NUCLEOTIDE SEQUENCE [LARGE SCALE GENOMIC DNA]</scope>
    <source>
        <strain evidence="8 9">JH123</strain>
    </source>
</reference>
<dbReference type="SUPFAM" id="SSF81343">
    <property type="entry name" value="Fumarate reductase respiratory complex transmembrane subunits"/>
    <property type="match status" value="1"/>
</dbReference>
<feature type="transmembrane region" description="Helical" evidence="7">
    <location>
        <begin position="98"/>
        <end position="118"/>
    </location>
</feature>
<keyword evidence="6" id="KW-1003">Cell membrane</keyword>
<keyword evidence="9" id="KW-1185">Reference proteome</keyword>
<comment type="subcellular location">
    <subcellularLocation>
        <location evidence="6">Cell inner membrane</location>
        <topology evidence="6">Multi-pass membrane protein</topology>
    </subcellularLocation>
    <subcellularLocation>
        <location evidence="3">Membrane</location>
        <topology evidence="3">Multi-pass membrane protein</topology>
    </subcellularLocation>
</comment>
<evidence type="ECO:0000256" key="7">
    <source>
        <dbReference type="SAM" id="Phobius"/>
    </source>
</evidence>
<accession>A0ABY6Q9C5</accession>
<comment type="cofactor">
    <cofactor evidence="1">
        <name>heme</name>
        <dbReference type="ChEBI" id="CHEBI:30413"/>
    </cofactor>
</comment>
<evidence type="ECO:0000313" key="9">
    <source>
        <dbReference type="Proteomes" id="UP001317963"/>
    </source>
</evidence>
<dbReference type="Proteomes" id="UP001317963">
    <property type="component" value="Chromosome"/>
</dbReference>
<gene>
    <name evidence="8" type="primary">sdhD</name>
    <name evidence="8" type="ORF">E0F26_09735</name>
</gene>
<dbReference type="CDD" id="cd03494">
    <property type="entry name" value="SQR_TypeC_SdhD"/>
    <property type="match status" value="1"/>
</dbReference>
<evidence type="ECO:0000256" key="5">
    <source>
        <dbReference type="ARBA" id="ARBA00022989"/>
    </source>
</evidence>
<keyword evidence="6 7" id="KW-0472">Membrane</keyword>
<evidence type="ECO:0000313" key="8">
    <source>
        <dbReference type="EMBL" id="UZP74998.1"/>
    </source>
</evidence>
<evidence type="ECO:0000256" key="4">
    <source>
        <dbReference type="ARBA" id="ARBA00022692"/>
    </source>
</evidence>
<proteinExistence type="predicted"/>
<dbReference type="NCBIfam" id="TIGR02968">
    <property type="entry name" value="succ_dehyd_anc"/>
    <property type="match status" value="1"/>
</dbReference>
<dbReference type="PANTHER" id="PTHR38689:SF1">
    <property type="entry name" value="SUCCINATE DEHYDROGENASE HYDROPHOBIC MEMBRANE ANCHOR SUBUNIT"/>
    <property type="match status" value="1"/>
</dbReference>
<comment type="function">
    <text evidence="2 6">Membrane-anchoring subunit of succinate dehydrogenase (SDH).</text>
</comment>
<sequence length="119" mass="13411">MVTQVTSFSRNGLSDWLIQRVSSLIMLAYFLFIGFQIATGIDYTSWRALHDSTAMKVFSLLAIGAYVSHAWIGLWTVFTDYLTEYMLGSIGNVVRPVLQIAVVLTLVVYAIWVIQVIWG</sequence>
<keyword evidence="6" id="KW-0249">Electron transport</keyword>
<evidence type="ECO:0000256" key="3">
    <source>
        <dbReference type="ARBA" id="ARBA00004141"/>
    </source>
</evidence>
<keyword evidence="5 7" id="KW-1133">Transmembrane helix</keyword>
<keyword evidence="4 7" id="KW-0812">Transmembrane</keyword>
<dbReference type="RefSeq" id="WP_279241466.1">
    <property type="nucleotide sequence ID" value="NZ_CP036501.1"/>
</dbReference>
<keyword evidence="6" id="KW-0813">Transport</keyword>
<evidence type="ECO:0000256" key="1">
    <source>
        <dbReference type="ARBA" id="ARBA00001971"/>
    </source>
</evidence>
<dbReference type="Gene3D" id="1.20.1300.10">
    <property type="entry name" value="Fumarate reductase/succinate dehydrogenase, transmembrane subunit"/>
    <property type="match status" value="1"/>
</dbReference>
<comment type="pathway">
    <text evidence="6">Carbohydrate metabolism; tricarboxylic acid cycle.</text>
</comment>
<dbReference type="PIRSF" id="PIRSF000169">
    <property type="entry name" value="SDH_D"/>
    <property type="match status" value="1"/>
</dbReference>
<feature type="transmembrane region" description="Helical" evidence="7">
    <location>
        <begin position="24"/>
        <end position="45"/>
    </location>
</feature>